<dbReference type="SUPFAM" id="SSF50341">
    <property type="entry name" value="CheW-like"/>
    <property type="match status" value="1"/>
</dbReference>
<dbReference type="InterPro" id="IPR036061">
    <property type="entry name" value="CheW-like_dom_sf"/>
</dbReference>
<reference evidence="2 3" key="1">
    <citation type="submission" date="2022-01" db="EMBL/GenBank/DDBJ databases">
        <title>Desulfofustis limnae sp. nov., a novel mesophilic sulfate-reducing bacterium isolated from marsh soil.</title>
        <authorList>
            <person name="Watanabe M."/>
            <person name="Takahashi A."/>
            <person name="Kojima H."/>
            <person name="Fukui M."/>
        </authorList>
    </citation>
    <scope>NUCLEOTIDE SEQUENCE [LARGE SCALE GENOMIC DNA]</scope>
    <source>
        <strain evidence="2 3">PPLL</strain>
    </source>
</reference>
<sequence>MTVGQRLRQGTEMMSNTREIVLIKAAVQSIRKREVFWILSKSQIEHVVQDLPLVPVPFSPRYLRGVGAWQGLVLPVVSLERYFGFKPVQSSTVKRQAIVKTTTCAAPTTITRLLIDVTYDLRIRPSITDCVPVRVANEDLAARGLQGIYEWGADSLLLLPDIMVVASGGAAVGS</sequence>
<evidence type="ECO:0000313" key="3">
    <source>
        <dbReference type="Proteomes" id="UP000830055"/>
    </source>
</evidence>
<dbReference type="PROSITE" id="PS50851">
    <property type="entry name" value="CHEW"/>
    <property type="match status" value="1"/>
</dbReference>
<proteinExistence type="predicted"/>
<accession>A0ABM7WEL4</accession>
<dbReference type="RefSeq" id="WP_284152731.1">
    <property type="nucleotide sequence ID" value="NZ_AP025516.1"/>
</dbReference>
<dbReference type="Pfam" id="PF01584">
    <property type="entry name" value="CheW"/>
    <property type="match status" value="1"/>
</dbReference>
<organism evidence="2 3">
    <name type="scientific">Desulfofustis limnaeus</name>
    <dbReference type="NCBI Taxonomy" id="2740163"/>
    <lineage>
        <taxon>Bacteria</taxon>
        <taxon>Pseudomonadati</taxon>
        <taxon>Thermodesulfobacteriota</taxon>
        <taxon>Desulfobulbia</taxon>
        <taxon>Desulfobulbales</taxon>
        <taxon>Desulfocapsaceae</taxon>
        <taxon>Desulfofustis</taxon>
    </lineage>
</organism>
<protein>
    <recommendedName>
        <fullName evidence="1">CheW-like domain-containing protein</fullName>
    </recommendedName>
</protein>
<dbReference type="Proteomes" id="UP000830055">
    <property type="component" value="Chromosome"/>
</dbReference>
<dbReference type="InterPro" id="IPR002545">
    <property type="entry name" value="CheW-lke_dom"/>
</dbReference>
<gene>
    <name evidence="2" type="ORF">DPPLL_37960</name>
</gene>
<keyword evidence="3" id="KW-1185">Reference proteome</keyword>
<dbReference type="Gene3D" id="2.40.50.180">
    <property type="entry name" value="CheA-289, Domain 4"/>
    <property type="match status" value="1"/>
</dbReference>
<dbReference type="EMBL" id="AP025516">
    <property type="protein sequence ID" value="BDD89431.1"/>
    <property type="molecule type" value="Genomic_DNA"/>
</dbReference>
<name>A0ABM7WEL4_9BACT</name>
<evidence type="ECO:0000313" key="2">
    <source>
        <dbReference type="EMBL" id="BDD89431.1"/>
    </source>
</evidence>
<feature type="domain" description="CheW-like" evidence="1">
    <location>
        <begin position="17"/>
        <end position="171"/>
    </location>
</feature>
<evidence type="ECO:0000259" key="1">
    <source>
        <dbReference type="PROSITE" id="PS50851"/>
    </source>
</evidence>